<comment type="similarity">
    <text evidence="6">Belongs to the SMC family.</text>
</comment>
<organism evidence="8 9">
    <name type="scientific">Criibacterium bergeronii</name>
    <dbReference type="NCBI Taxonomy" id="1871336"/>
    <lineage>
        <taxon>Bacteria</taxon>
        <taxon>Bacillati</taxon>
        <taxon>Bacillota</taxon>
        <taxon>Clostridia</taxon>
        <taxon>Peptostreptococcales</taxon>
        <taxon>Filifactoraceae</taxon>
        <taxon>Criibacterium</taxon>
    </lineage>
</organism>
<comment type="function">
    <text evidence="6">Required for chromosome condensation and partitioning.</text>
</comment>
<dbReference type="GO" id="GO:0005737">
    <property type="term" value="C:cytoplasm"/>
    <property type="evidence" value="ECO:0007669"/>
    <property type="project" value="UniProtKB-SubCell"/>
</dbReference>
<dbReference type="GO" id="GO:0016887">
    <property type="term" value="F:ATP hydrolysis activity"/>
    <property type="evidence" value="ECO:0007669"/>
    <property type="project" value="InterPro"/>
</dbReference>
<dbReference type="GO" id="GO:0006260">
    <property type="term" value="P:DNA replication"/>
    <property type="evidence" value="ECO:0007669"/>
    <property type="project" value="UniProtKB-UniRule"/>
</dbReference>
<feature type="coiled-coil region" evidence="6">
    <location>
        <begin position="174"/>
        <end position="201"/>
    </location>
</feature>
<dbReference type="Pfam" id="PF02463">
    <property type="entry name" value="SMC_N"/>
    <property type="match status" value="1"/>
</dbReference>
<dbReference type="InterPro" id="IPR010935">
    <property type="entry name" value="SMC_hinge"/>
</dbReference>
<name>A0A371IKV2_9FIRM</name>
<dbReference type="SUPFAM" id="SSF75553">
    <property type="entry name" value="Smc hinge domain"/>
    <property type="match status" value="1"/>
</dbReference>
<feature type="domain" description="SMC hinge" evidence="7">
    <location>
        <begin position="520"/>
        <end position="630"/>
    </location>
</feature>
<evidence type="ECO:0000256" key="4">
    <source>
        <dbReference type="ARBA" id="ARBA00023054"/>
    </source>
</evidence>
<dbReference type="GO" id="GO:0003677">
    <property type="term" value="F:DNA binding"/>
    <property type="evidence" value="ECO:0007669"/>
    <property type="project" value="UniProtKB-UniRule"/>
</dbReference>
<comment type="subunit">
    <text evidence="6">Homodimer.</text>
</comment>
<keyword evidence="1 6" id="KW-0963">Cytoplasm</keyword>
<evidence type="ECO:0000256" key="6">
    <source>
        <dbReference type="HAMAP-Rule" id="MF_01894"/>
    </source>
</evidence>
<dbReference type="NCBIfam" id="TIGR02168">
    <property type="entry name" value="SMC_prok_B"/>
    <property type="match status" value="1"/>
</dbReference>
<proteinExistence type="inferred from homology"/>
<dbReference type="Gene3D" id="1.20.1060.20">
    <property type="match status" value="1"/>
</dbReference>
<dbReference type="GO" id="GO:0005694">
    <property type="term" value="C:chromosome"/>
    <property type="evidence" value="ECO:0007669"/>
    <property type="project" value="InterPro"/>
</dbReference>
<dbReference type="SUPFAM" id="SSF52540">
    <property type="entry name" value="P-loop containing nucleoside triphosphate hydrolases"/>
    <property type="match status" value="1"/>
</dbReference>
<dbReference type="InterPro" id="IPR003395">
    <property type="entry name" value="RecF/RecN/SMC_N"/>
</dbReference>
<feature type="coiled-coil region" evidence="6">
    <location>
        <begin position="762"/>
        <end position="915"/>
    </location>
</feature>
<keyword evidence="5 6" id="KW-0238">DNA-binding</keyword>
<dbReference type="RefSeq" id="WP_068913014.1">
    <property type="nucleotide sequence ID" value="NZ_MBEW02000012.1"/>
</dbReference>
<keyword evidence="2 6" id="KW-0547">Nucleotide-binding</keyword>
<dbReference type="GO" id="GO:0007062">
    <property type="term" value="P:sister chromatid cohesion"/>
    <property type="evidence" value="ECO:0007669"/>
    <property type="project" value="InterPro"/>
</dbReference>
<dbReference type="AlphaFoldDB" id="A0A371IKV2"/>
<keyword evidence="4 6" id="KW-0175">Coiled coil</keyword>
<sequence>MYLKALEIKGFKSFLNKTVINFPRGMISIVGPNGSGKSNILDAVRWVLGEQSIKQLRADKLEDVIFSGSQDKSAVGVCEVTLIIDNEDGMIDTEYSEVAIKRKAYRTGESKFFINDKACRLKDIKELLLDTGIGKEGYSIISQGKIDEIVGASSSQKRTLLEEASGITKYRYKKEEGEKNLDVATENLERITDIYKEIEIRVKPLEEQKIKAEKYLELTDKLKKFELNKFIKTVDEISEKRKTILEKKSKFENSLDTIKSELTQKQAELNDLNIAKESSELVKQTSINELQEKKSDIKSEQSGIELKNETIRNLNTSNELLKEQIEKADTKSQEKQAYINELQEKNKTSQTEIDTLGQEIEQLKADEQNSKQLIFDIRNSIKKCENEKSDLQSDKSRLEARMQFQKTNIDSFKDKISEYLQKQGEIEQNIQDINSKINTQKEQITNKQTEINQISSQIEQKRQTIYEIENKINDTNNAQNNLFLEQRRLHSETEVLKKLEQSMQGFSKGIKAVLQNTSLKGVKDIVANVIKVKPGYEKAIEQLISGRMDNIIIDTAKDSQPAINFLKQNNLGRATFLPIDTIKPAYLNYNDIGVKAIDVVDYDEKYADIIKNILGKMVIVENMNEGLFISKKYQNSFRIATKDGDLFNVGGSITGGSTGYTKDVFSRRSNIAQNEEKISNLEQSIQKQKDLKQNFTSQKESINSELENLLQNIKLAQTSLSEMQTANIKLNADLDLARSKKDSLNLEHQGLSNSDTRAKKSLEEDQKTIDDINKKIAKTELKLQEEAKKLEHQEKILDKNLQDLSQKTLELSNLTQSKQFEQINIDTAQKEIEQATKEKNSAKEKFDKNIESIELAENEILELQKNIDQGQILVKELEEKIQRLEETIVQIKLNYQAKKAELDELNKKNTDFAQNLVSFSTELDKVDYKLSLIEENIKESYDISISEIYDYKDDSLKFTETEIKKLKSDISSLGNVNIDSIEEFEKVNERYIFYKTQKEDLEASISQLRQIIKHLEKDMISDFKTSFNIINKNFSAIFSILFGGGSAKLILADETDVLGSDIELSVQPPGKKLKGISMLSGGEKALAAIALLFAIISQKAVPFCILDEIDAPLDDANIFRFVEYLQTLKDTTQFITITHRRNTMEASDYMYAVFMQQKGISEVVSISLSDVSQYAQD</sequence>
<comment type="subcellular location">
    <subcellularLocation>
        <location evidence="6">Cytoplasm</location>
    </subcellularLocation>
</comment>
<evidence type="ECO:0000256" key="1">
    <source>
        <dbReference type="ARBA" id="ARBA00022490"/>
    </source>
</evidence>
<dbReference type="Gene3D" id="1.20.5.170">
    <property type="match status" value="1"/>
</dbReference>
<dbReference type="InterPro" id="IPR036277">
    <property type="entry name" value="SMC_hinge_sf"/>
</dbReference>
<dbReference type="PIRSF" id="PIRSF005719">
    <property type="entry name" value="SMC"/>
    <property type="match status" value="1"/>
</dbReference>
<dbReference type="SMART" id="SM00968">
    <property type="entry name" value="SMC_hinge"/>
    <property type="match status" value="1"/>
</dbReference>
<dbReference type="Pfam" id="PF06470">
    <property type="entry name" value="SMC_hinge"/>
    <property type="match status" value="1"/>
</dbReference>
<dbReference type="InterPro" id="IPR027417">
    <property type="entry name" value="P-loop_NTPase"/>
</dbReference>
<evidence type="ECO:0000256" key="3">
    <source>
        <dbReference type="ARBA" id="ARBA00022840"/>
    </source>
</evidence>
<keyword evidence="9" id="KW-1185">Reference proteome</keyword>
<dbReference type="PANTHER" id="PTHR43977">
    <property type="entry name" value="STRUCTURAL MAINTENANCE OF CHROMOSOMES PROTEIN 3"/>
    <property type="match status" value="1"/>
</dbReference>
<dbReference type="GO" id="GO:0030261">
    <property type="term" value="P:chromosome condensation"/>
    <property type="evidence" value="ECO:0007669"/>
    <property type="project" value="InterPro"/>
</dbReference>
<dbReference type="InterPro" id="IPR024704">
    <property type="entry name" value="SMC"/>
</dbReference>
<protein>
    <recommendedName>
        <fullName evidence="6">Chromosome partition protein Smc</fullName>
    </recommendedName>
</protein>
<gene>
    <name evidence="6 8" type="primary">smc</name>
    <name evidence="8" type="ORF">BBG48_006600</name>
</gene>
<dbReference type="EMBL" id="MBEW02000012">
    <property type="protein sequence ID" value="RDY21093.1"/>
    <property type="molecule type" value="Genomic_DNA"/>
</dbReference>
<dbReference type="Proteomes" id="UP000093352">
    <property type="component" value="Unassembled WGS sequence"/>
</dbReference>
<reference evidence="8 9" key="1">
    <citation type="journal article" date="2016" name="Genome Announc.">
        <title>Draft Genome Sequence of Criibacterium bergeronii gen. nov., sp. nov., Strain CCRI-22567T, Isolated from a Vaginal Sample from a Woman with Bacterial Vaginosis.</title>
        <authorList>
            <person name="Maheux A.F."/>
            <person name="Berube E."/>
            <person name="Boudreau D.K."/>
            <person name="Raymond F."/>
            <person name="Corbeil J."/>
            <person name="Roy P.H."/>
            <person name="Boissinot M."/>
            <person name="Omar R.F."/>
        </authorList>
    </citation>
    <scope>NUCLEOTIDE SEQUENCE [LARGE SCALE GENOMIC DNA]</scope>
    <source>
        <strain evidence="8 9">CCRI-22567</strain>
    </source>
</reference>
<dbReference type="Gene3D" id="3.30.70.1620">
    <property type="match status" value="1"/>
</dbReference>
<dbReference type="InterPro" id="IPR011890">
    <property type="entry name" value="SMC_prok"/>
</dbReference>
<evidence type="ECO:0000256" key="2">
    <source>
        <dbReference type="ARBA" id="ARBA00022741"/>
    </source>
</evidence>
<comment type="domain">
    <text evidence="6">Contains large globular domains required for ATP hydrolysis at each terminus and a third globular domain forming a flexible hinge near the middle of the molecule. These domains are separated by coiled-coil structures.</text>
</comment>
<dbReference type="GO" id="GO:0005524">
    <property type="term" value="F:ATP binding"/>
    <property type="evidence" value="ECO:0007669"/>
    <property type="project" value="UniProtKB-UniRule"/>
</dbReference>
<feature type="binding site" evidence="6">
    <location>
        <begin position="32"/>
        <end position="39"/>
    </location>
    <ligand>
        <name>ATP</name>
        <dbReference type="ChEBI" id="CHEBI:30616"/>
    </ligand>
</feature>
<accession>A0A371IKV2</accession>
<keyword evidence="3 6" id="KW-0067">ATP-binding</keyword>
<feature type="coiled-coil region" evidence="6">
    <location>
        <begin position="248"/>
        <end position="478"/>
    </location>
</feature>
<feature type="coiled-coil region" evidence="6">
    <location>
        <begin position="671"/>
        <end position="726"/>
    </location>
</feature>
<dbReference type="Gene3D" id="3.40.50.300">
    <property type="entry name" value="P-loop containing nucleotide triphosphate hydrolases"/>
    <property type="match status" value="2"/>
</dbReference>
<evidence type="ECO:0000259" key="7">
    <source>
        <dbReference type="SMART" id="SM00968"/>
    </source>
</evidence>
<comment type="caution">
    <text evidence="8">The sequence shown here is derived from an EMBL/GenBank/DDBJ whole genome shotgun (WGS) entry which is preliminary data.</text>
</comment>
<evidence type="ECO:0000256" key="5">
    <source>
        <dbReference type="ARBA" id="ARBA00023125"/>
    </source>
</evidence>
<evidence type="ECO:0000313" key="9">
    <source>
        <dbReference type="Proteomes" id="UP000093352"/>
    </source>
</evidence>
<dbReference type="GO" id="GO:0007059">
    <property type="term" value="P:chromosome segregation"/>
    <property type="evidence" value="ECO:0007669"/>
    <property type="project" value="UniProtKB-UniRule"/>
</dbReference>
<evidence type="ECO:0000313" key="8">
    <source>
        <dbReference type="EMBL" id="RDY21093.1"/>
    </source>
</evidence>
<dbReference type="STRING" id="1871336.BBG48_08840"/>
<dbReference type="HAMAP" id="MF_01894">
    <property type="entry name" value="Smc_prok"/>
    <property type="match status" value="1"/>
</dbReference>